<dbReference type="RefSeq" id="XP_018665772.2">
    <property type="nucleotide sequence ID" value="XM_018800940.2"/>
</dbReference>
<keyword evidence="1" id="KW-0472">Membrane</keyword>
<dbReference type="PANTHER" id="PTHR42029">
    <property type="entry name" value="AN04G07800"/>
    <property type="match status" value="1"/>
</dbReference>
<protein>
    <recommendedName>
        <fullName evidence="4">Integral membrane protein</fullName>
    </recommendedName>
</protein>
<evidence type="ECO:0008006" key="4">
    <source>
        <dbReference type="Google" id="ProtNLM"/>
    </source>
</evidence>
<feature type="transmembrane region" description="Helical" evidence="1">
    <location>
        <begin position="212"/>
        <end position="242"/>
    </location>
</feature>
<keyword evidence="1" id="KW-1133">Transmembrane helix</keyword>
<dbReference type="EMBL" id="JPDN02000018">
    <property type="protein sequence ID" value="PON25481.1"/>
    <property type="molecule type" value="Genomic_DNA"/>
</dbReference>
<sequence>MASTNLFPRFSEVDSKPEAPAGLTLESWSQGFMVGALLIMTAITLVNMRRGILLHKLILLELLLAVPNGFFTFWNPPAWGWYLSSTAVPLISSWTLHNVIAWMKSRGFLNKKARLLYIGSVILVQPYWILEIYANFAFFNGINTTLFPYTRPFEGPCRYMLVPPRPLLVSVVNTDPGHSDPWWIFTTANLFWNIRRRYEFGFLELIKASPRFGILLGSMCLSVVFIILDLLAVTPAIALGVINPYWKLALVFKCLTDTIILDDFKSSLDKLSRHRFAQVLPQDNWKNDMMLMDMVRGKADATAHVEDILDLESIQPAKQIIREPPRVFSK</sequence>
<organism evidence="2 3">
    <name type="scientific">Trichoderma gamsii</name>
    <dbReference type="NCBI Taxonomy" id="398673"/>
    <lineage>
        <taxon>Eukaryota</taxon>
        <taxon>Fungi</taxon>
        <taxon>Dikarya</taxon>
        <taxon>Ascomycota</taxon>
        <taxon>Pezizomycotina</taxon>
        <taxon>Sordariomycetes</taxon>
        <taxon>Hypocreomycetidae</taxon>
        <taxon>Hypocreales</taxon>
        <taxon>Hypocreaceae</taxon>
        <taxon>Trichoderma</taxon>
    </lineage>
</organism>
<evidence type="ECO:0000313" key="3">
    <source>
        <dbReference type="Proteomes" id="UP000054821"/>
    </source>
</evidence>
<accession>A0A2P4ZMG5</accession>
<dbReference type="Proteomes" id="UP000054821">
    <property type="component" value="Unassembled WGS sequence"/>
</dbReference>
<gene>
    <name evidence="2" type="ORF">TGAM01_v205775</name>
</gene>
<keyword evidence="3" id="KW-1185">Reference proteome</keyword>
<dbReference type="AlphaFoldDB" id="A0A2P4ZMG5"/>
<comment type="caution">
    <text evidence="2">The sequence shown here is derived from an EMBL/GenBank/DDBJ whole genome shotgun (WGS) entry which is preliminary data.</text>
</comment>
<evidence type="ECO:0000256" key="1">
    <source>
        <dbReference type="SAM" id="Phobius"/>
    </source>
</evidence>
<reference evidence="2 3" key="1">
    <citation type="journal article" date="2016" name="Genome Announc.">
        <title>Draft Whole-Genome Sequence of Trichoderma gamsii T6085, a Promising Biocontrol Agent of Fusarium Head Blight on Wheat.</title>
        <authorList>
            <person name="Baroncelli R."/>
            <person name="Zapparata A."/>
            <person name="Piaggeschi G."/>
            <person name="Sarrocco S."/>
            <person name="Vannacci G."/>
        </authorList>
    </citation>
    <scope>NUCLEOTIDE SEQUENCE [LARGE SCALE GENOMIC DNA]</scope>
    <source>
        <strain evidence="2 3">T6085</strain>
    </source>
</reference>
<feature type="transmembrane region" description="Helical" evidence="1">
    <location>
        <begin position="115"/>
        <end position="139"/>
    </location>
</feature>
<dbReference type="PANTHER" id="PTHR42029:SF3">
    <property type="entry name" value="AN04G07800"/>
    <property type="match status" value="1"/>
</dbReference>
<evidence type="ECO:0000313" key="2">
    <source>
        <dbReference type="EMBL" id="PON25481.1"/>
    </source>
</evidence>
<feature type="transmembrane region" description="Helical" evidence="1">
    <location>
        <begin position="80"/>
        <end position="103"/>
    </location>
</feature>
<dbReference type="GeneID" id="29981023"/>
<dbReference type="STRING" id="398673.A0A2P4ZMG5"/>
<name>A0A2P4ZMG5_9HYPO</name>
<feature type="transmembrane region" description="Helical" evidence="1">
    <location>
        <begin position="53"/>
        <end position="74"/>
    </location>
</feature>
<feature type="transmembrane region" description="Helical" evidence="1">
    <location>
        <begin position="27"/>
        <end position="46"/>
    </location>
</feature>
<proteinExistence type="predicted"/>
<keyword evidence="1" id="KW-0812">Transmembrane</keyword>